<evidence type="ECO:0000313" key="2">
    <source>
        <dbReference type="EMBL" id="HCL01188.1"/>
    </source>
</evidence>
<dbReference type="GO" id="GO:0003676">
    <property type="term" value="F:nucleic acid binding"/>
    <property type="evidence" value="ECO:0007669"/>
    <property type="project" value="InterPro"/>
</dbReference>
<dbReference type="InterPro" id="IPR001584">
    <property type="entry name" value="Integrase_cat-core"/>
</dbReference>
<dbReference type="EMBL" id="DPVV01000074">
    <property type="protein sequence ID" value="HCL01188.1"/>
    <property type="molecule type" value="Genomic_DNA"/>
</dbReference>
<proteinExistence type="predicted"/>
<accession>A0A3D2X4D9</accession>
<evidence type="ECO:0000259" key="1">
    <source>
        <dbReference type="PROSITE" id="PS50994"/>
    </source>
</evidence>
<gene>
    <name evidence="2" type="ORF">DHW61_02040</name>
</gene>
<dbReference type="InterPro" id="IPR012337">
    <property type="entry name" value="RNaseH-like_sf"/>
</dbReference>
<dbReference type="AlphaFoldDB" id="A0A3D2X4D9"/>
<protein>
    <recommendedName>
        <fullName evidence="1">Integrase catalytic domain-containing protein</fullName>
    </recommendedName>
</protein>
<dbReference type="GO" id="GO:0015074">
    <property type="term" value="P:DNA integration"/>
    <property type="evidence" value="ECO:0007669"/>
    <property type="project" value="InterPro"/>
</dbReference>
<comment type="caution">
    <text evidence="2">The sequence shown here is derived from an EMBL/GenBank/DDBJ whole genome shotgun (WGS) entry which is preliminary data.</text>
</comment>
<dbReference type="InterPro" id="IPR036397">
    <property type="entry name" value="RNaseH_sf"/>
</dbReference>
<sequence>MSNARVKVGDVLIYTKTTERYRIIQIKNFECLLICMDISKLKISRHDLKDIIVALESELFMLQEDTNADLILDDNEDMVFNKRLTIINAIMNRINNDLLSLIDGRQGILIKEISSEYNVSVVFIYKYLRVFLQGGMNYQVLYNKYSNCGGKGKEKKYTTKKAGRISSNSLVPLDDEVLHNFEKMLKYYVKKKCKVAKKDLYEKMIMDFYTQEIQLFDEIEYILKPISQIPSKRQFYYWLNKKITIADRYKIEFGSSVAKNDIRPLTSDTLYRNYGAGYCFEMDEMETDFYLVSSFNRSYRIGRAILYVIIDTYSKEIVGISVGLNNNSWNGANLALLNMIEDKVEYCKKYGVTIQEDEWPVSKLIPQSIRVDNGSEYICNSFYQFIGEQGINIQHVTAGCGSLKPNVEQSFNQFNKLLNGKIEGQIYKEHNSRHIEKATLNIYEFTQIVIYFVLNYNSRYMKSYPRDKDLISNNIKSIPNEIWNYSIYKHGCIRSVYSVPNFKFSLLKEGKARITRNGIEFKRLIYLPDDTEWINKELVSVAMLGARKLSIRYDDRNTNNIYFNDGEKIVIATLNVNKSINKPYLDLNWVDFDIQKELEKTEIINADLNNTSNNIHAKRKINEIVNRAKDSSNNIPIEKKIYALIGLMKREN</sequence>
<dbReference type="Proteomes" id="UP000262969">
    <property type="component" value="Unassembled WGS sequence"/>
</dbReference>
<reference evidence="2 3" key="1">
    <citation type="journal article" date="2018" name="Nat. Biotechnol.">
        <title>A standardized bacterial taxonomy based on genome phylogeny substantially revises the tree of life.</title>
        <authorList>
            <person name="Parks D.H."/>
            <person name="Chuvochina M."/>
            <person name="Waite D.W."/>
            <person name="Rinke C."/>
            <person name="Skarshewski A."/>
            <person name="Chaumeil P.A."/>
            <person name="Hugenholtz P."/>
        </authorList>
    </citation>
    <scope>NUCLEOTIDE SEQUENCE [LARGE SCALE GENOMIC DNA]</scope>
    <source>
        <strain evidence="2">UBA11728</strain>
    </source>
</reference>
<dbReference type="Gene3D" id="3.30.420.10">
    <property type="entry name" value="Ribonuclease H-like superfamily/Ribonuclease H"/>
    <property type="match status" value="1"/>
</dbReference>
<organism evidence="2 3">
    <name type="scientific">Lachnoclostridium phytofermentans</name>
    <dbReference type="NCBI Taxonomy" id="66219"/>
    <lineage>
        <taxon>Bacteria</taxon>
        <taxon>Bacillati</taxon>
        <taxon>Bacillota</taxon>
        <taxon>Clostridia</taxon>
        <taxon>Lachnospirales</taxon>
        <taxon>Lachnospiraceae</taxon>
    </lineage>
</organism>
<name>A0A3D2X4D9_9FIRM</name>
<feature type="domain" description="Integrase catalytic" evidence="1">
    <location>
        <begin position="260"/>
        <end position="487"/>
    </location>
</feature>
<evidence type="ECO:0000313" key="3">
    <source>
        <dbReference type="Proteomes" id="UP000262969"/>
    </source>
</evidence>
<dbReference type="SUPFAM" id="SSF53098">
    <property type="entry name" value="Ribonuclease H-like"/>
    <property type="match status" value="1"/>
</dbReference>
<dbReference type="PROSITE" id="PS50994">
    <property type="entry name" value="INTEGRASE"/>
    <property type="match status" value="1"/>
</dbReference>